<accession>A0A644VIX7</accession>
<name>A0A644VIX7_9ZZZZ</name>
<evidence type="ECO:0000313" key="4">
    <source>
        <dbReference type="EMBL" id="MPL91197.1"/>
    </source>
</evidence>
<organism evidence="4">
    <name type="scientific">bioreactor metagenome</name>
    <dbReference type="NCBI Taxonomy" id="1076179"/>
    <lineage>
        <taxon>unclassified sequences</taxon>
        <taxon>metagenomes</taxon>
        <taxon>ecological metagenomes</taxon>
    </lineage>
</organism>
<dbReference type="Gene3D" id="1.20.1690.10">
    <property type="entry name" value="V-type ATP synthase subunit C domain"/>
    <property type="match status" value="2"/>
</dbReference>
<dbReference type="GO" id="GO:0046961">
    <property type="term" value="F:proton-transporting ATPase activity, rotational mechanism"/>
    <property type="evidence" value="ECO:0007669"/>
    <property type="project" value="InterPro"/>
</dbReference>
<gene>
    <name evidence="4" type="primary">atpC_15</name>
    <name evidence="4" type="ORF">SDC9_37262</name>
</gene>
<proteinExistence type="inferred from homology"/>
<comment type="similarity">
    <text evidence="1">Belongs to the V-ATPase V0D/AC39 subunit family.</text>
</comment>
<evidence type="ECO:0000256" key="2">
    <source>
        <dbReference type="ARBA" id="ARBA00022448"/>
    </source>
</evidence>
<keyword evidence="3" id="KW-0406">Ion transport</keyword>
<sequence length="353" mass="40254">MIPSQKFIGESPNYEYLNAVIRARGTRLLGREVFSRLASGSLEDMELFLLESRYGPRYREQLATGGGSLLGRIENALAWGAADILRETASLARGESLLFFSVILSLGDLHNGRILLRASPGGIRPKNSPAWHRYSLADLAFYDDLWKKSATPADGAVRCHEENHDFARILGESYRVLHETGDLFRAERALYSGWFGWWSERLRGRNNENSRRIEEYLGRLTDLWNFSIWLRPRKEAVSRDQAFLPGGWGFSQEALESLDDPDKLFAGSGWSFVPGKRGERTRSDLFRSFQRHFYEWQKSLYRQNLLGTDVSLGYAAQVVQEWKNLSLLAVGLSLKMPAADLERHLFLQEEGTV</sequence>
<evidence type="ECO:0000256" key="1">
    <source>
        <dbReference type="ARBA" id="ARBA00006709"/>
    </source>
</evidence>
<dbReference type="EMBL" id="VSSQ01000323">
    <property type="protein sequence ID" value="MPL91197.1"/>
    <property type="molecule type" value="Genomic_DNA"/>
</dbReference>
<reference evidence="4" key="1">
    <citation type="submission" date="2019-08" db="EMBL/GenBank/DDBJ databases">
        <authorList>
            <person name="Kucharzyk K."/>
            <person name="Murdoch R.W."/>
            <person name="Higgins S."/>
            <person name="Loffler F."/>
        </authorList>
    </citation>
    <scope>NUCLEOTIDE SEQUENCE</scope>
</reference>
<evidence type="ECO:0000256" key="3">
    <source>
        <dbReference type="ARBA" id="ARBA00023065"/>
    </source>
</evidence>
<dbReference type="InterPro" id="IPR002843">
    <property type="entry name" value="ATPase_V0-cplx_csu/dsu"/>
</dbReference>
<dbReference type="Gene3D" id="1.10.132.50">
    <property type="entry name" value="ATP synthase (C/AC39) subunit, domain 3"/>
    <property type="match status" value="1"/>
</dbReference>
<dbReference type="InterPro" id="IPR044911">
    <property type="entry name" value="V-type_ATPase_csu/dsu_dom_3"/>
</dbReference>
<dbReference type="AlphaFoldDB" id="A0A644VIX7"/>
<dbReference type="SUPFAM" id="SSF103486">
    <property type="entry name" value="V-type ATP synthase subunit C"/>
    <property type="match status" value="1"/>
</dbReference>
<dbReference type="InterPro" id="IPR035067">
    <property type="entry name" value="V-type_ATPase_csu/dsu"/>
</dbReference>
<keyword evidence="2" id="KW-0813">Transport</keyword>
<dbReference type="Pfam" id="PF01992">
    <property type="entry name" value="vATP-synt_AC39"/>
    <property type="match status" value="1"/>
</dbReference>
<protein>
    <submittedName>
        <fullName evidence="4">V-type ATP synthase subunit C</fullName>
    </submittedName>
</protein>
<comment type="caution">
    <text evidence="4">The sequence shown here is derived from an EMBL/GenBank/DDBJ whole genome shotgun (WGS) entry which is preliminary data.</text>
</comment>
<dbReference type="InterPro" id="IPR036079">
    <property type="entry name" value="ATPase_csu/dsu_sf"/>
</dbReference>